<dbReference type="Proteomes" id="UP001174136">
    <property type="component" value="Unassembled WGS sequence"/>
</dbReference>
<sequence>MGMSVKSERQLRRSEQKSRRLNYNIKITEERLGSNNLKAAWDGVKRMIGLQKEHKKPVHLPMHKNDSELSEAFNAFFSRFDSHDFSDKIKKLTEEQAQVKSTPFSITQEDVRSVFKRNKVNKSPGPDGITGRLLKCCSEQLCGVFADIFLMFLEQRRVPKAWKERGCTGKKVWEPLLYTNDCRSKYSNRHILKYADDTVIVSLLQKHGSQHGPVVDEFVSWCDRSFLQLNSSKTKDMVIDFRRKQSGSTPPTYIKGSSIEVVDHYKYLGTVIDNKLKFDINTDAICRKGQQRLYFLRKLNSFNVDKVILSLFYKSFIESVLTFAFTAWYGGISLREKNSHQPYCEGGW</sequence>
<evidence type="ECO:0000259" key="1">
    <source>
        <dbReference type="Pfam" id="PF09004"/>
    </source>
</evidence>
<evidence type="ECO:0000313" key="3">
    <source>
        <dbReference type="Proteomes" id="UP001174136"/>
    </source>
</evidence>
<reference evidence="2" key="1">
    <citation type="journal article" date="2023" name="Front. Mar. Sci.">
        <title>A new Merluccius polli reference genome to investigate the effects of global change in West African waters.</title>
        <authorList>
            <person name="Mateo J.L."/>
            <person name="Blanco-Fernandez C."/>
            <person name="Garcia-Vazquez E."/>
            <person name="Machado-Schiaffino G."/>
        </authorList>
    </citation>
    <scope>NUCLEOTIDE SEQUENCE</scope>
    <source>
        <strain evidence="2">C29</strain>
        <tissue evidence="2">Fin</tissue>
    </source>
</reference>
<dbReference type="PANTHER" id="PTHR47510:SF3">
    <property type="entry name" value="ENDO_EXONUCLEASE_PHOSPHATASE DOMAIN-CONTAINING PROTEIN"/>
    <property type="match status" value="1"/>
</dbReference>
<keyword evidence="3" id="KW-1185">Reference proteome</keyword>
<dbReference type="GO" id="GO:0008168">
    <property type="term" value="F:methyltransferase activity"/>
    <property type="evidence" value="ECO:0007669"/>
    <property type="project" value="InterPro"/>
</dbReference>
<dbReference type="EMBL" id="JAOPHQ010002568">
    <property type="protein sequence ID" value="KAK0146536.1"/>
    <property type="molecule type" value="Genomic_DNA"/>
</dbReference>
<dbReference type="PANTHER" id="PTHR47510">
    <property type="entry name" value="REVERSE TRANSCRIPTASE DOMAIN-CONTAINING PROTEIN"/>
    <property type="match status" value="1"/>
</dbReference>
<dbReference type="InterPro" id="IPR015095">
    <property type="entry name" value="AlkB_hom8_N"/>
</dbReference>
<organism evidence="2 3">
    <name type="scientific">Merluccius polli</name>
    <name type="common">Benguela hake</name>
    <name type="synonym">Merluccius cadenati</name>
    <dbReference type="NCBI Taxonomy" id="89951"/>
    <lineage>
        <taxon>Eukaryota</taxon>
        <taxon>Metazoa</taxon>
        <taxon>Chordata</taxon>
        <taxon>Craniata</taxon>
        <taxon>Vertebrata</taxon>
        <taxon>Euteleostomi</taxon>
        <taxon>Actinopterygii</taxon>
        <taxon>Neopterygii</taxon>
        <taxon>Teleostei</taxon>
        <taxon>Neoteleostei</taxon>
        <taxon>Acanthomorphata</taxon>
        <taxon>Zeiogadaria</taxon>
        <taxon>Gadariae</taxon>
        <taxon>Gadiformes</taxon>
        <taxon>Gadoidei</taxon>
        <taxon>Merlucciidae</taxon>
        <taxon>Merluccius</taxon>
    </lineage>
</organism>
<protein>
    <recommendedName>
        <fullName evidence="1">Alkylated DNA repair protein AlkB homologue 8 N-terminal domain-containing protein</fullName>
    </recommendedName>
</protein>
<evidence type="ECO:0000313" key="2">
    <source>
        <dbReference type="EMBL" id="KAK0146536.1"/>
    </source>
</evidence>
<comment type="caution">
    <text evidence="2">The sequence shown here is derived from an EMBL/GenBank/DDBJ whole genome shotgun (WGS) entry which is preliminary data.</text>
</comment>
<dbReference type="GO" id="GO:0016706">
    <property type="term" value="F:2-oxoglutarate-dependent dioxygenase activity"/>
    <property type="evidence" value="ECO:0007669"/>
    <property type="project" value="InterPro"/>
</dbReference>
<accession>A0AA47P144</accession>
<proteinExistence type="predicted"/>
<feature type="domain" description="Alkylated DNA repair protein AlkB homologue 8 N-terminal" evidence="1">
    <location>
        <begin position="279"/>
        <end position="319"/>
    </location>
</feature>
<dbReference type="AlphaFoldDB" id="A0AA47P144"/>
<name>A0AA47P144_MERPO</name>
<gene>
    <name evidence="2" type="ORF">N1851_014143</name>
</gene>
<dbReference type="Pfam" id="PF09004">
    <property type="entry name" value="ALKBH8_N"/>
    <property type="match status" value="1"/>
</dbReference>